<evidence type="ECO:0000313" key="4">
    <source>
        <dbReference type="Proteomes" id="UP000694257"/>
    </source>
</evidence>
<evidence type="ECO:0000313" key="3">
    <source>
        <dbReference type="EMBL" id="QXN88265.1"/>
    </source>
</evidence>
<feature type="active site" description="Proton donor/acceptor" evidence="1">
    <location>
        <position position="308"/>
    </location>
</feature>
<evidence type="ECO:0000259" key="2">
    <source>
        <dbReference type="PROSITE" id="PS52035"/>
    </source>
</evidence>
<protein>
    <recommendedName>
        <fullName evidence="2">Peptidase M14 domain-containing protein</fullName>
    </recommendedName>
</protein>
<dbReference type="PROSITE" id="PS51257">
    <property type="entry name" value="PROKAR_LIPOPROTEIN"/>
    <property type="match status" value="1"/>
</dbReference>
<keyword evidence="4" id="KW-1185">Reference proteome</keyword>
<dbReference type="Proteomes" id="UP000694257">
    <property type="component" value="Chromosome"/>
</dbReference>
<organism evidence="3 4">
    <name type="scientific">Nocardia iowensis</name>
    <dbReference type="NCBI Taxonomy" id="204891"/>
    <lineage>
        <taxon>Bacteria</taxon>
        <taxon>Bacillati</taxon>
        <taxon>Actinomycetota</taxon>
        <taxon>Actinomycetes</taxon>
        <taxon>Mycobacteriales</taxon>
        <taxon>Nocardiaceae</taxon>
        <taxon>Nocardia</taxon>
    </lineage>
</organism>
<comment type="similarity">
    <text evidence="1">Belongs to the peptidase M14 family.</text>
</comment>
<name>A0ABX8RJ04_NOCIO</name>
<dbReference type="PROSITE" id="PS52035">
    <property type="entry name" value="PEPTIDASE_M14"/>
    <property type="match status" value="1"/>
</dbReference>
<dbReference type="InterPro" id="IPR000834">
    <property type="entry name" value="Peptidase_M14"/>
</dbReference>
<feature type="domain" description="Peptidase M14" evidence="2">
    <location>
        <begin position="51"/>
        <end position="341"/>
    </location>
</feature>
<proteinExistence type="inferred from homology"/>
<reference evidence="3 4" key="1">
    <citation type="submission" date="2021-07" db="EMBL/GenBank/DDBJ databases">
        <title>Whole Genome Sequence of Nocardia Iowensis.</title>
        <authorList>
            <person name="Lamm A."/>
            <person name="Collins-Fairclough A.M."/>
            <person name="Bunk B."/>
            <person name="Sproer C."/>
        </authorList>
    </citation>
    <scope>NUCLEOTIDE SEQUENCE [LARGE SCALE GENOMIC DNA]</scope>
    <source>
        <strain evidence="3 4">NRRL 5646</strain>
    </source>
</reference>
<evidence type="ECO:0000256" key="1">
    <source>
        <dbReference type="PROSITE-ProRule" id="PRU01379"/>
    </source>
</evidence>
<accession>A0ABX8RJ04</accession>
<sequence length="483" mass="51868">MHELARRRLFALIAAGVAAASTGCGRGDEEDKVRVLDEVAEIVGPVERMDSFPTVDELNRFVDGLAAAHPDVVTVEEIGRSRGGDPIREVRIGSGQRHLVVLGNPHPNEPIGMATIQHLLHRLTRGDMDTLGATWHFVLCVDPDGTRLNEGWFAGPMTRTAVARDFYRPAGSEQPEWCFPITWQGTEVGVPLPETKALMALIDRTRPALIASLHNGDFGGGFFYTTGGDAEYYATLTRLLADANVPLYQGEPDAPGAKSWAPGVFELPTFAQMADALVAVGVDPVPSIGGGGSRDYSAAYGTAVLVIELPLWGDPRITDPAASDRSVGSVMRAAATACRELVELVAGVLDRLGDRATGRSPFERSLRAGLTDLLDLAAAKDAAADQERAATRGEVFTEEYVWTGLHRLRSGGMLLRLLDEEMRRDPSPELAAERTRVAAIFEGWSADIERNAPGRSVPLDRLVAIQAGAIVAAATRLRDGLPI</sequence>
<dbReference type="Pfam" id="PF00246">
    <property type="entry name" value="Peptidase_M14"/>
    <property type="match status" value="1"/>
</dbReference>
<dbReference type="SMART" id="SM00631">
    <property type="entry name" value="Zn_pept"/>
    <property type="match status" value="1"/>
</dbReference>
<dbReference type="EMBL" id="CP078145">
    <property type="protein sequence ID" value="QXN88265.1"/>
    <property type="molecule type" value="Genomic_DNA"/>
</dbReference>
<gene>
    <name evidence="3" type="ORF">KV110_21925</name>
</gene>
<dbReference type="RefSeq" id="WP_218469148.1">
    <property type="nucleotide sequence ID" value="NZ_BAABJN010000008.1"/>
</dbReference>